<dbReference type="AlphaFoldDB" id="E6LH37"/>
<dbReference type="ESTHER" id="9ente-e6lh37">
    <property type="family name" value="CarbLipBact_1"/>
</dbReference>
<dbReference type="GO" id="GO:0052689">
    <property type="term" value="F:carboxylic ester hydrolase activity"/>
    <property type="evidence" value="ECO:0007669"/>
    <property type="project" value="InterPro"/>
</dbReference>
<feature type="domain" description="Serine aminopeptidase S33" evidence="2">
    <location>
        <begin position="16"/>
        <end position="146"/>
    </location>
</feature>
<dbReference type="PIRSF" id="PIRSF017388">
    <property type="entry name" value="Esterase_lipase"/>
    <property type="match status" value="1"/>
</dbReference>
<dbReference type="STRING" id="888064.HMPREF9088_1677"/>
<proteinExistence type="predicted"/>
<dbReference type="Proteomes" id="UP000010296">
    <property type="component" value="Unassembled WGS sequence"/>
</dbReference>
<sequence>MKKKFMNPKPIYVKKTSRAIILLHAYSGSPNDVRMLARFLEQANYTVYTPIFTGHGTRNPEDILNEEPDQWWQDTQAAIAFLKQEGFQEIAIFGLSMGGLFATRALEEKISGLIGGGAFCSPLLPEKTNVPENFYRYAQFMLDTFSDDTPEEQQRRLEAIPSLVDTQLENIHTHGRRTYEQLSQMDAPYFIAQAALDEMISPDSVFTVIQKIKSQKFTLQWYPNSGHVVTVGKEHKEFERDVLSFIESLPWKEEMHDQ</sequence>
<dbReference type="EMBL" id="AEPV01000066">
    <property type="protein sequence ID" value="EFU73561.1"/>
    <property type="molecule type" value="Genomic_DNA"/>
</dbReference>
<accession>E6LH37</accession>
<dbReference type="InterPro" id="IPR012354">
    <property type="entry name" value="Esterase_lipase"/>
</dbReference>
<evidence type="ECO:0000313" key="4">
    <source>
        <dbReference type="Proteomes" id="UP000010296"/>
    </source>
</evidence>
<reference evidence="3 4" key="1">
    <citation type="submission" date="2010-12" db="EMBL/GenBank/DDBJ databases">
        <authorList>
            <person name="Muzny D."/>
            <person name="Qin X."/>
            <person name="Deng J."/>
            <person name="Jiang H."/>
            <person name="Liu Y."/>
            <person name="Qu J."/>
            <person name="Song X.-Z."/>
            <person name="Zhang L."/>
            <person name="Thornton R."/>
            <person name="Coyle M."/>
            <person name="Francisco L."/>
            <person name="Jackson L."/>
            <person name="Javaid M."/>
            <person name="Korchina V."/>
            <person name="Kovar C."/>
            <person name="Mata R."/>
            <person name="Mathew T."/>
            <person name="Ngo R."/>
            <person name="Nguyen L."/>
            <person name="Nguyen N."/>
            <person name="Okwuonu G."/>
            <person name="Ongeri F."/>
            <person name="Pham C."/>
            <person name="Simmons D."/>
            <person name="Wilczek-Boney K."/>
            <person name="Hale W."/>
            <person name="Jakkamsetti A."/>
            <person name="Pham P."/>
            <person name="Ruth R."/>
            <person name="San Lucas F."/>
            <person name="Warren J."/>
            <person name="Zhang J."/>
            <person name="Zhao Z."/>
            <person name="Zhou C."/>
            <person name="Zhu D."/>
            <person name="Lee S."/>
            <person name="Bess C."/>
            <person name="Blankenburg K."/>
            <person name="Forbes L."/>
            <person name="Fu Q."/>
            <person name="Gubbala S."/>
            <person name="Hirani K."/>
            <person name="Jayaseelan J.C."/>
            <person name="Lara F."/>
            <person name="Munidasa M."/>
            <person name="Palculict T."/>
            <person name="Patil S."/>
            <person name="Pu L.-L."/>
            <person name="Saada N."/>
            <person name="Tang L."/>
            <person name="Weissenberger G."/>
            <person name="Zhu Y."/>
            <person name="Hemphill L."/>
            <person name="Shang Y."/>
            <person name="Youmans B."/>
            <person name="Ayvaz T."/>
            <person name="Ross M."/>
            <person name="Santibanez J."/>
            <person name="Aqrawi P."/>
            <person name="Gross S."/>
            <person name="Joshi V."/>
            <person name="Fowler G."/>
            <person name="Nazareth L."/>
            <person name="Reid J."/>
            <person name="Worley K."/>
            <person name="Petrosino J."/>
            <person name="Highlander S."/>
            <person name="Gibbs R."/>
        </authorList>
    </citation>
    <scope>NUCLEOTIDE SEQUENCE [LARGE SCALE GENOMIC DNA]</scope>
    <source>
        <strain evidence="4">DSM 15952 / CCUG 50447 / LMG 22039 / TP 1.5</strain>
    </source>
</reference>
<dbReference type="PANTHER" id="PTHR11614">
    <property type="entry name" value="PHOSPHOLIPASE-RELATED"/>
    <property type="match status" value="1"/>
</dbReference>
<name>E6LH37_ENTI1</name>
<keyword evidence="4" id="KW-1185">Reference proteome</keyword>
<feature type="active site" description="Charge relay system" evidence="1">
    <location>
        <position position="227"/>
    </location>
</feature>
<dbReference type="PATRIC" id="fig|888064.11.peg.131"/>
<gene>
    <name evidence="3" type="ORF">HMPREF9088_1677</name>
</gene>
<dbReference type="RefSeq" id="WP_007208690.1">
    <property type="nucleotide sequence ID" value="NZ_GL622241.1"/>
</dbReference>
<dbReference type="eggNOG" id="COG1647">
    <property type="taxonomic scope" value="Bacteria"/>
</dbReference>
<dbReference type="Gene3D" id="3.40.50.1820">
    <property type="entry name" value="alpha/beta hydrolase"/>
    <property type="match status" value="1"/>
</dbReference>
<comment type="caution">
    <text evidence="3">The sequence shown here is derived from an EMBL/GenBank/DDBJ whole genome shotgun (WGS) entry which is preliminary data.</text>
</comment>
<feature type="active site" description="Nucleophile" evidence="1">
    <location>
        <position position="96"/>
    </location>
</feature>
<feature type="active site" description="Charge relay system" evidence="1">
    <location>
        <position position="197"/>
    </location>
</feature>
<evidence type="ECO:0000313" key="3">
    <source>
        <dbReference type="EMBL" id="EFU73561.1"/>
    </source>
</evidence>
<dbReference type="OrthoDB" id="9800213at2"/>
<organism evidence="3 4">
    <name type="scientific">Enterococcus italicus (strain DSM 15952 / CCUG 50447 / LMG 22039 / TP 1.5)</name>
    <dbReference type="NCBI Taxonomy" id="888064"/>
    <lineage>
        <taxon>Bacteria</taxon>
        <taxon>Bacillati</taxon>
        <taxon>Bacillota</taxon>
        <taxon>Bacilli</taxon>
        <taxon>Lactobacillales</taxon>
        <taxon>Enterococcaceae</taxon>
        <taxon>Enterococcus</taxon>
    </lineage>
</organism>
<protein>
    <recommendedName>
        <fullName evidence="2">Serine aminopeptidase S33 domain-containing protein</fullName>
    </recommendedName>
</protein>
<dbReference type="SUPFAM" id="SSF53474">
    <property type="entry name" value="alpha/beta-Hydrolases"/>
    <property type="match status" value="1"/>
</dbReference>
<evidence type="ECO:0000259" key="2">
    <source>
        <dbReference type="Pfam" id="PF12146"/>
    </source>
</evidence>
<dbReference type="InterPro" id="IPR051044">
    <property type="entry name" value="MAG_DAG_Lipase"/>
</dbReference>
<dbReference type="InterPro" id="IPR029058">
    <property type="entry name" value="AB_hydrolase_fold"/>
</dbReference>
<evidence type="ECO:0000256" key="1">
    <source>
        <dbReference type="PIRSR" id="PIRSR017388-1"/>
    </source>
</evidence>
<dbReference type="HOGENOM" id="CLU_076594_2_0_9"/>
<dbReference type="Pfam" id="PF12146">
    <property type="entry name" value="Hydrolase_4"/>
    <property type="match status" value="1"/>
</dbReference>
<dbReference type="InterPro" id="IPR022742">
    <property type="entry name" value="Hydrolase_4"/>
</dbReference>